<sequence length="511" mass="57074">MNCSACCNSITDNEGHLSCMHDHCGKLFHLICIGKINIDTDEKHSWVCPDCRCALKRGGDNSCTPVGTNYTDPNVTLRSKTTQALNNSSFFDSDVENNDHTITMSALRSEMVTLKDLLTKALSLISNHESKLERYAVQVEQLNLRLEKYEKSGMYVKGQGENELYPESTSMRPPTIPAKQQTKNVQGVTAYDKELPTISVPQTSLKATQPGTSKHQALQTSETVIHHSQAIPATEQRDDINDNIDLTGTGGDNDNGDNNEWTVVKKRNHRRKVALCGTADPSAISLKAVEARKYIHLWNMASGLEEVRQYLKQLCPTATLQEIATRGDYKSYKISVPVQHYDECFSISVWPVNARIKPWINYRKTVHPSGANNRAIVPNQLQSFRSPGATTQQDVILVRDGSLDAVISSVDGIVPPDAYHPPLNVEIHVESAHESDAIEPSNINPDKDWNFKKCDLKQLYQSLSEISWESVLQCNDVEDAEQQLLRLLPISLPTCLRVGPQPARRLPYRVC</sequence>
<dbReference type="PROSITE" id="PS50089">
    <property type="entry name" value="ZF_RING_2"/>
    <property type="match status" value="1"/>
</dbReference>
<dbReference type="InterPro" id="IPR013083">
    <property type="entry name" value="Znf_RING/FYVE/PHD"/>
</dbReference>
<keyword evidence="1" id="KW-0479">Metal-binding</keyword>
<evidence type="ECO:0000256" key="4">
    <source>
        <dbReference type="PROSITE-ProRule" id="PRU00175"/>
    </source>
</evidence>
<feature type="domain" description="RING-type" evidence="8">
    <location>
        <begin position="3"/>
        <end position="52"/>
    </location>
</feature>
<evidence type="ECO:0000313" key="9">
    <source>
        <dbReference type="EMBL" id="PCG72877.1"/>
    </source>
</evidence>
<dbReference type="CDD" id="cd15489">
    <property type="entry name" value="PHD_SF"/>
    <property type="match status" value="1"/>
</dbReference>
<organism evidence="9">
    <name type="scientific">Heliothis virescens</name>
    <name type="common">Tobacco budworm moth</name>
    <dbReference type="NCBI Taxonomy" id="7102"/>
    <lineage>
        <taxon>Eukaryota</taxon>
        <taxon>Metazoa</taxon>
        <taxon>Ecdysozoa</taxon>
        <taxon>Arthropoda</taxon>
        <taxon>Hexapoda</taxon>
        <taxon>Insecta</taxon>
        <taxon>Pterygota</taxon>
        <taxon>Neoptera</taxon>
        <taxon>Endopterygota</taxon>
        <taxon>Lepidoptera</taxon>
        <taxon>Glossata</taxon>
        <taxon>Ditrysia</taxon>
        <taxon>Noctuoidea</taxon>
        <taxon>Noctuidae</taxon>
        <taxon>Heliothinae</taxon>
        <taxon>Heliothis</taxon>
    </lineage>
</organism>
<accession>A0A2A4JLE4</accession>
<evidence type="ECO:0000256" key="6">
    <source>
        <dbReference type="SAM" id="MobiDB-lite"/>
    </source>
</evidence>
<evidence type="ECO:0000259" key="8">
    <source>
        <dbReference type="PROSITE" id="PS50089"/>
    </source>
</evidence>
<dbReference type="InterPro" id="IPR019787">
    <property type="entry name" value="Znf_PHD-finger"/>
</dbReference>
<dbReference type="InterPro" id="IPR001841">
    <property type="entry name" value="Znf_RING"/>
</dbReference>
<feature type="domain" description="PHD-type" evidence="7">
    <location>
        <begin position="1"/>
        <end position="54"/>
    </location>
</feature>
<keyword evidence="2 4" id="KW-0863">Zinc-finger</keyword>
<evidence type="ECO:0000256" key="5">
    <source>
        <dbReference type="SAM" id="Coils"/>
    </source>
</evidence>
<feature type="coiled-coil region" evidence="5">
    <location>
        <begin position="125"/>
        <end position="152"/>
    </location>
</feature>
<evidence type="ECO:0000256" key="2">
    <source>
        <dbReference type="ARBA" id="ARBA00022771"/>
    </source>
</evidence>
<dbReference type="InterPro" id="IPR019786">
    <property type="entry name" value="Zinc_finger_PHD-type_CS"/>
</dbReference>
<name>A0A2A4JLE4_HELVI</name>
<dbReference type="PROSITE" id="PS01359">
    <property type="entry name" value="ZF_PHD_1"/>
    <property type="match status" value="1"/>
</dbReference>
<reference evidence="9" key="1">
    <citation type="submission" date="2017-09" db="EMBL/GenBank/DDBJ databases">
        <title>Contemporary evolution of a Lepidopteran species, Heliothis virescens, in response to modern agricultural practices.</title>
        <authorList>
            <person name="Fritz M.L."/>
            <person name="Deyonke A.M."/>
            <person name="Papanicolaou A."/>
            <person name="Micinski S."/>
            <person name="Westbrook J."/>
            <person name="Gould F."/>
        </authorList>
    </citation>
    <scope>NUCLEOTIDE SEQUENCE [LARGE SCALE GENOMIC DNA]</scope>
    <source>
        <strain evidence="9">HvINT-</strain>
        <tissue evidence="9">Whole body</tissue>
    </source>
</reference>
<evidence type="ECO:0000256" key="1">
    <source>
        <dbReference type="ARBA" id="ARBA00022723"/>
    </source>
</evidence>
<evidence type="ECO:0000256" key="3">
    <source>
        <dbReference type="ARBA" id="ARBA00022833"/>
    </source>
</evidence>
<proteinExistence type="predicted"/>
<dbReference type="EMBL" id="NWSH01001058">
    <property type="protein sequence ID" value="PCG72877.1"/>
    <property type="molecule type" value="Genomic_DNA"/>
</dbReference>
<comment type="caution">
    <text evidence="9">The sequence shown here is derived from an EMBL/GenBank/DDBJ whole genome shotgun (WGS) entry which is preliminary data.</text>
</comment>
<feature type="compositionally biased region" description="Polar residues" evidence="6">
    <location>
        <begin position="167"/>
        <end position="184"/>
    </location>
</feature>
<evidence type="ECO:0000259" key="7">
    <source>
        <dbReference type="PROSITE" id="PS50016"/>
    </source>
</evidence>
<dbReference type="Gene3D" id="3.30.40.10">
    <property type="entry name" value="Zinc/RING finger domain, C3HC4 (zinc finger)"/>
    <property type="match status" value="1"/>
</dbReference>
<keyword evidence="5" id="KW-0175">Coiled coil</keyword>
<dbReference type="AlphaFoldDB" id="A0A2A4JLE4"/>
<evidence type="ECO:0008006" key="10">
    <source>
        <dbReference type="Google" id="ProtNLM"/>
    </source>
</evidence>
<dbReference type="GO" id="GO:0008270">
    <property type="term" value="F:zinc ion binding"/>
    <property type="evidence" value="ECO:0007669"/>
    <property type="project" value="UniProtKB-KW"/>
</dbReference>
<keyword evidence="3" id="KW-0862">Zinc</keyword>
<gene>
    <name evidence="9" type="ORF">B5V51_395</name>
</gene>
<dbReference type="PROSITE" id="PS50016">
    <property type="entry name" value="ZF_PHD_2"/>
    <property type="match status" value="1"/>
</dbReference>
<protein>
    <recommendedName>
        <fullName evidence="10">PHD-type domain-containing protein</fullName>
    </recommendedName>
</protein>
<feature type="region of interest" description="Disordered" evidence="6">
    <location>
        <begin position="164"/>
        <end position="184"/>
    </location>
</feature>